<feature type="transmembrane region" description="Helical" evidence="10">
    <location>
        <begin position="208"/>
        <end position="228"/>
    </location>
</feature>
<dbReference type="Proteomes" id="UP000515204">
    <property type="component" value="Unplaced"/>
</dbReference>
<organism evidence="11 12">
    <name type="scientific">Dinoponera quadriceps</name>
    <name type="common">South American ant</name>
    <dbReference type="NCBI Taxonomy" id="609295"/>
    <lineage>
        <taxon>Eukaryota</taxon>
        <taxon>Metazoa</taxon>
        <taxon>Ecdysozoa</taxon>
        <taxon>Arthropoda</taxon>
        <taxon>Hexapoda</taxon>
        <taxon>Insecta</taxon>
        <taxon>Pterygota</taxon>
        <taxon>Neoptera</taxon>
        <taxon>Endopterygota</taxon>
        <taxon>Hymenoptera</taxon>
        <taxon>Apocrita</taxon>
        <taxon>Aculeata</taxon>
        <taxon>Formicoidea</taxon>
        <taxon>Formicidae</taxon>
        <taxon>Ponerinae</taxon>
        <taxon>Ponerini</taxon>
        <taxon>Dinoponera</taxon>
    </lineage>
</organism>
<dbReference type="OrthoDB" id="5546453at2759"/>
<evidence type="ECO:0000256" key="7">
    <source>
        <dbReference type="ARBA" id="ARBA00022989"/>
    </source>
</evidence>
<keyword evidence="7 10" id="KW-1133">Transmembrane helix</keyword>
<name>A0A6P3YCG4_DINQU</name>
<gene>
    <name evidence="12" type="primary">LOC106751940</name>
</gene>
<feature type="signal peptide" evidence="10">
    <location>
        <begin position="1"/>
        <end position="29"/>
    </location>
</feature>
<dbReference type="InterPro" id="IPR013233">
    <property type="entry name" value="PIG-X/PBN1"/>
</dbReference>
<keyword evidence="4 10" id="KW-0337">GPI-anchor biosynthesis</keyword>
<evidence type="ECO:0000256" key="4">
    <source>
        <dbReference type="ARBA" id="ARBA00022502"/>
    </source>
</evidence>
<evidence type="ECO:0000313" key="11">
    <source>
        <dbReference type="Proteomes" id="UP000515204"/>
    </source>
</evidence>
<evidence type="ECO:0000256" key="6">
    <source>
        <dbReference type="ARBA" id="ARBA00022824"/>
    </source>
</evidence>
<dbReference type="GO" id="GO:0006506">
    <property type="term" value="P:GPI anchor biosynthetic process"/>
    <property type="evidence" value="ECO:0007669"/>
    <property type="project" value="UniProtKB-UniPathway"/>
</dbReference>
<reference evidence="12" key="1">
    <citation type="submission" date="2025-08" db="UniProtKB">
        <authorList>
            <consortium name="RefSeq"/>
        </authorList>
    </citation>
    <scope>IDENTIFICATION</scope>
</reference>
<evidence type="ECO:0000313" key="12">
    <source>
        <dbReference type="RefSeq" id="XP_014488731.1"/>
    </source>
</evidence>
<keyword evidence="8 10" id="KW-0472">Membrane</keyword>
<evidence type="ECO:0000256" key="1">
    <source>
        <dbReference type="ARBA" id="ARBA00004389"/>
    </source>
</evidence>
<keyword evidence="9" id="KW-0325">Glycoprotein</keyword>
<dbReference type="GeneID" id="106751940"/>
<keyword evidence="6 10" id="KW-0256">Endoplasmic reticulum</keyword>
<dbReference type="CTD" id="246580"/>
<evidence type="ECO:0000256" key="2">
    <source>
        <dbReference type="ARBA" id="ARBA00004687"/>
    </source>
</evidence>
<protein>
    <recommendedName>
        <fullName evidence="10">Phosphatidylinositol-glycan biosynthesis class X protein</fullName>
    </recommendedName>
</protein>
<comment type="similarity">
    <text evidence="3 10">Belongs to the PIGX family.</text>
</comment>
<dbReference type="PANTHER" id="PTHR28650">
    <property type="entry name" value="PHOSPHATIDYLINOSITOL-GLYCAN BIOSYNTHESIS CLASS X PROTEIN"/>
    <property type="match status" value="1"/>
</dbReference>
<dbReference type="InterPro" id="IPR040039">
    <property type="entry name" value="PIGX"/>
</dbReference>
<dbReference type="UniPathway" id="UPA00196"/>
<keyword evidence="5 10" id="KW-0812">Transmembrane</keyword>
<feature type="chain" id="PRO_5028522717" description="Phosphatidylinositol-glycan biosynthesis class X protein" evidence="10">
    <location>
        <begin position="30"/>
        <end position="240"/>
    </location>
</feature>
<sequence length="240" mass="26784">MIARIRNSNLLHIITALILCVECLHTSVAVEAEIGLDVEGDGFHRMLVYRVFFKNLLNDDCRAAIYQKLPSTLYVNVDEIAELTRRGKNAVCSMGETNVELFAEKSGQQNVTTCGSVVSSSSCVLIIPVHQRYQYARKTGGYVNVTLPMPRLLLGCQERLKDHRVSKINLCEPCVDLATKWREIPYTVLNGGDYEWSVPVGNSSLLTFVIYVTLLFTVVSAIFIASAIHVNASKNRQKED</sequence>
<comment type="function">
    <text evidence="10">Stabilizing subunit of the glycosylphosphatidylinositol-mannosyltransferase I complex which catalyzes the transfer of the first mannose, via an alpha-1,4 bond from a dolichol-phosphate-mannose (Dol-P-Man) to the glucosaminyl acyl phosphatidylinositol (GlcN-(acyl)PI) intermediate to generate alpha-D-Man-(1-&gt;4)-alpha-D-GlcN-(1-&gt;6)-(1-radyl,2-acyl-sn-glycero-3-phospho)-2-acyl-inositol and participates in the sixth step of the glycosylphosphatidylinositol-anchor biosynthesis. Probably acts by stabilizing the mannosyltransferase PIGM.</text>
</comment>
<dbReference type="Pfam" id="PF08320">
    <property type="entry name" value="PIG-X"/>
    <property type="match status" value="1"/>
</dbReference>
<dbReference type="GO" id="GO:0005789">
    <property type="term" value="C:endoplasmic reticulum membrane"/>
    <property type="evidence" value="ECO:0007669"/>
    <property type="project" value="UniProtKB-SubCell"/>
</dbReference>
<dbReference type="AlphaFoldDB" id="A0A6P3YCG4"/>
<evidence type="ECO:0000256" key="10">
    <source>
        <dbReference type="RuleBase" id="RU366056"/>
    </source>
</evidence>
<dbReference type="KEGG" id="dqu:106751940"/>
<dbReference type="RefSeq" id="XP_014488731.1">
    <property type="nucleotide sequence ID" value="XM_014633245.1"/>
</dbReference>
<evidence type="ECO:0000256" key="8">
    <source>
        <dbReference type="ARBA" id="ARBA00023136"/>
    </source>
</evidence>
<proteinExistence type="inferred from homology"/>
<comment type="subcellular location">
    <subcellularLocation>
        <location evidence="1 10">Endoplasmic reticulum membrane</location>
        <topology evidence="1 10">Single-pass membrane protein</topology>
    </subcellularLocation>
</comment>
<dbReference type="PANTHER" id="PTHR28650:SF1">
    <property type="entry name" value="PHOSPHATIDYLINOSITOL-GLYCAN BIOSYNTHESIS CLASS X PROTEIN"/>
    <property type="match status" value="1"/>
</dbReference>
<evidence type="ECO:0000256" key="9">
    <source>
        <dbReference type="ARBA" id="ARBA00023180"/>
    </source>
</evidence>
<accession>A0A6P3YCG4</accession>
<evidence type="ECO:0000256" key="5">
    <source>
        <dbReference type="ARBA" id="ARBA00022692"/>
    </source>
</evidence>
<keyword evidence="10" id="KW-0732">Signal</keyword>
<evidence type="ECO:0000256" key="3">
    <source>
        <dbReference type="ARBA" id="ARBA00010345"/>
    </source>
</evidence>
<keyword evidence="11" id="KW-1185">Reference proteome</keyword>
<comment type="pathway">
    <text evidence="2 10">Glycolipid biosynthesis; glycosylphosphatidylinositol-anchor biosynthesis.</text>
</comment>
<dbReference type="SMART" id="SM00780">
    <property type="entry name" value="PIG-X"/>
    <property type="match status" value="1"/>
</dbReference>